<sequence>MTDQDDNLIRTLAFMPFEGRAQLEEDLTAFHRFYREADNIDDNNYAQFWADILDQCERIRRLIRNNASESTCRLAQLFMPSSMAAHCSAWLSYHDFHRLHVRNRRHLTADDHMAGFRRMIERVVYNRQ</sequence>
<gene>
    <name evidence="2" type="ORF">DID88_000601</name>
    <name evidence="1" type="ORF">DID88_005151</name>
</gene>
<keyword evidence="3" id="KW-1185">Reference proteome</keyword>
<dbReference type="EMBL" id="QKRW01000082">
    <property type="protein sequence ID" value="RAL58447.1"/>
    <property type="molecule type" value="Genomic_DNA"/>
</dbReference>
<protein>
    <submittedName>
        <fullName evidence="1">Uncharacterized protein</fullName>
    </submittedName>
</protein>
<organism evidence="1 3">
    <name type="scientific">Monilinia fructigena</name>
    <dbReference type="NCBI Taxonomy" id="38457"/>
    <lineage>
        <taxon>Eukaryota</taxon>
        <taxon>Fungi</taxon>
        <taxon>Dikarya</taxon>
        <taxon>Ascomycota</taxon>
        <taxon>Pezizomycotina</taxon>
        <taxon>Leotiomycetes</taxon>
        <taxon>Helotiales</taxon>
        <taxon>Sclerotiniaceae</taxon>
        <taxon>Monilinia</taxon>
    </lineage>
</organism>
<comment type="caution">
    <text evidence="1">The sequence shown here is derived from an EMBL/GenBank/DDBJ whole genome shotgun (WGS) entry which is preliminary data.</text>
</comment>
<reference evidence="1 3" key="1">
    <citation type="submission" date="2018-06" db="EMBL/GenBank/DDBJ databases">
        <title>Genome Sequence of the Brown Rot Fungal Pathogen Monilinia fructigena.</title>
        <authorList>
            <person name="Landi L."/>
            <person name="De Miccolis Angelini R.M."/>
            <person name="Pollastro S."/>
            <person name="Abate D."/>
            <person name="Faretra F."/>
            <person name="Romanazzi G."/>
        </authorList>
    </citation>
    <scope>NUCLEOTIDE SEQUENCE [LARGE SCALE GENOMIC DNA]</scope>
    <source>
        <strain evidence="1 3">Mfrg269</strain>
    </source>
</reference>
<evidence type="ECO:0000313" key="1">
    <source>
        <dbReference type="EMBL" id="RAL58447.1"/>
    </source>
</evidence>
<dbReference type="EMBL" id="QKRW01000046">
    <property type="protein sequence ID" value="RAL59975.1"/>
    <property type="molecule type" value="Genomic_DNA"/>
</dbReference>
<proteinExistence type="predicted"/>
<name>A0A395IDK4_9HELO</name>
<accession>A0A395IDK4</accession>
<dbReference type="Proteomes" id="UP000249056">
    <property type="component" value="Unassembled WGS sequence"/>
</dbReference>
<evidence type="ECO:0000313" key="3">
    <source>
        <dbReference type="Proteomes" id="UP000249056"/>
    </source>
</evidence>
<dbReference type="AlphaFoldDB" id="A0A395IDK4"/>
<evidence type="ECO:0000313" key="2">
    <source>
        <dbReference type="EMBL" id="RAL59975.1"/>
    </source>
</evidence>